<dbReference type="InterPro" id="IPR011761">
    <property type="entry name" value="ATP-grasp"/>
</dbReference>
<protein>
    <recommendedName>
        <fullName evidence="13">ATP-grasp domain-containing protein</fullName>
    </recommendedName>
</protein>
<keyword evidence="4" id="KW-0436">Ligase</keyword>
<keyword evidence="5" id="KW-0479">Metal-binding</keyword>
<dbReference type="GO" id="GO:0008360">
    <property type="term" value="P:regulation of cell shape"/>
    <property type="evidence" value="ECO:0007669"/>
    <property type="project" value="UniProtKB-KW"/>
</dbReference>
<dbReference type="NCBIfam" id="TIGR01205">
    <property type="entry name" value="D_ala_D_alaTIGR"/>
    <property type="match status" value="1"/>
</dbReference>
<dbReference type="EMBL" id="UINC01001035">
    <property type="protein sequence ID" value="SUZ68273.1"/>
    <property type="molecule type" value="Genomic_DNA"/>
</dbReference>
<keyword evidence="10" id="KW-0573">Peptidoglycan synthesis</keyword>
<evidence type="ECO:0000256" key="12">
    <source>
        <dbReference type="ARBA" id="ARBA00023316"/>
    </source>
</evidence>
<dbReference type="InterPro" id="IPR011095">
    <property type="entry name" value="Dala_Dala_lig_C"/>
</dbReference>
<keyword evidence="8" id="KW-0460">Magnesium</keyword>
<dbReference type="GO" id="GO:0071555">
    <property type="term" value="P:cell wall organization"/>
    <property type="evidence" value="ECO:0007669"/>
    <property type="project" value="UniProtKB-KW"/>
</dbReference>
<dbReference type="AlphaFoldDB" id="A0A381PS28"/>
<dbReference type="GO" id="GO:0046872">
    <property type="term" value="F:metal ion binding"/>
    <property type="evidence" value="ECO:0007669"/>
    <property type="project" value="UniProtKB-KW"/>
</dbReference>
<dbReference type="InterPro" id="IPR016185">
    <property type="entry name" value="PreATP-grasp_dom_sf"/>
</dbReference>
<dbReference type="PROSITE" id="PS00844">
    <property type="entry name" value="DALA_DALA_LIGASE_2"/>
    <property type="match status" value="1"/>
</dbReference>
<dbReference type="GO" id="GO:0009252">
    <property type="term" value="P:peptidoglycan biosynthetic process"/>
    <property type="evidence" value="ECO:0007669"/>
    <property type="project" value="UniProtKB-KW"/>
</dbReference>
<feature type="non-terminal residue" evidence="14">
    <location>
        <position position="1"/>
    </location>
</feature>
<dbReference type="Gene3D" id="3.30.1490.20">
    <property type="entry name" value="ATP-grasp fold, A domain"/>
    <property type="match status" value="1"/>
</dbReference>
<evidence type="ECO:0000256" key="5">
    <source>
        <dbReference type="ARBA" id="ARBA00022723"/>
    </source>
</evidence>
<evidence type="ECO:0000256" key="6">
    <source>
        <dbReference type="ARBA" id="ARBA00022741"/>
    </source>
</evidence>
<dbReference type="PANTHER" id="PTHR23132">
    <property type="entry name" value="D-ALANINE--D-ALANINE LIGASE"/>
    <property type="match status" value="1"/>
</dbReference>
<evidence type="ECO:0000256" key="2">
    <source>
        <dbReference type="ARBA" id="ARBA00010871"/>
    </source>
</evidence>
<sequence length="284" mass="31062">VSLASGKAISAACKELGHDVLDLDPEFDMKLLVPDLLTVDLVFNGLHGGDGENGVIPGFLQSLGVKYTGSKTEASAICMDKRISKALVHRKDLLTPNWVSLANNDLLPSVGDMVFPVVIKPNDQGSTIGLTVVKDESELDDAIELARQFANVVLIEEFIVGKEITVTVIGDKAYPIVEIVPSHGLYDYECKYNKGMTEYFCPANIDKDLTKAIQESALKIHKLLGCRHYSRVDFRLDKNGRAWFLELNTLPGMTETSLVPKSAKASGLSFPELIQTIINEALEN</sequence>
<reference evidence="14" key="1">
    <citation type="submission" date="2018-05" db="EMBL/GenBank/DDBJ databases">
        <authorList>
            <person name="Lanie J.A."/>
            <person name="Ng W.-L."/>
            <person name="Kazmierczak K.M."/>
            <person name="Andrzejewski T.M."/>
            <person name="Davidsen T.M."/>
            <person name="Wayne K.J."/>
            <person name="Tettelin H."/>
            <person name="Glass J.I."/>
            <person name="Rusch D."/>
            <person name="Podicherti R."/>
            <person name="Tsui H.-C.T."/>
            <person name="Winkler M.E."/>
        </authorList>
    </citation>
    <scope>NUCLEOTIDE SEQUENCE</scope>
</reference>
<evidence type="ECO:0000256" key="8">
    <source>
        <dbReference type="ARBA" id="ARBA00022842"/>
    </source>
</evidence>
<dbReference type="FunFam" id="3.30.470.20:FF:000008">
    <property type="entry name" value="D-alanine--D-alanine ligase"/>
    <property type="match status" value="1"/>
</dbReference>
<keyword evidence="11" id="KW-0464">Manganese</keyword>
<dbReference type="InterPro" id="IPR000291">
    <property type="entry name" value="D-Ala_lig_Van_CS"/>
</dbReference>
<feature type="domain" description="ATP-grasp" evidence="13">
    <location>
        <begin position="85"/>
        <end position="279"/>
    </location>
</feature>
<comment type="similarity">
    <text evidence="2">Belongs to the D-alanine--D-alanine ligase family.</text>
</comment>
<evidence type="ECO:0000256" key="3">
    <source>
        <dbReference type="ARBA" id="ARBA00022490"/>
    </source>
</evidence>
<dbReference type="GO" id="GO:0005524">
    <property type="term" value="F:ATP binding"/>
    <property type="evidence" value="ECO:0007669"/>
    <property type="project" value="UniProtKB-KW"/>
</dbReference>
<evidence type="ECO:0000256" key="11">
    <source>
        <dbReference type="ARBA" id="ARBA00023211"/>
    </source>
</evidence>
<dbReference type="Gene3D" id="3.40.50.20">
    <property type="match status" value="1"/>
</dbReference>
<evidence type="ECO:0000256" key="9">
    <source>
        <dbReference type="ARBA" id="ARBA00022960"/>
    </source>
</evidence>
<evidence type="ECO:0000256" key="1">
    <source>
        <dbReference type="ARBA" id="ARBA00004496"/>
    </source>
</evidence>
<dbReference type="HAMAP" id="MF_00047">
    <property type="entry name" value="Dala_Dala_lig"/>
    <property type="match status" value="1"/>
</dbReference>
<dbReference type="GO" id="GO:0008716">
    <property type="term" value="F:D-alanine-D-alanine ligase activity"/>
    <property type="evidence" value="ECO:0007669"/>
    <property type="project" value="InterPro"/>
</dbReference>
<keyword evidence="12" id="KW-0961">Cell wall biogenesis/degradation</keyword>
<evidence type="ECO:0000313" key="14">
    <source>
        <dbReference type="EMBL" id="SUZ68273.1"/>
    </source>
</evidence>
<dbReference type="Pfam" id="PF07478">
    <property type="entry name" value="Dala_Dala_lig_C"/>
    <property type="match status" value="1"/>
</dbReference>
<dbReference type="InterPro" id="IPR005905">
    <property type="entry name" value="D_ala_D_ala"/>
</dbReference>
<keyword evidence="7" id="KW-0067">ATP-binding</keyword>
<gene>
    <name evidence="14" type="ORF">METZ01_LOCUS21127</name>
</gene>
<dbReference type="PANTHER" id="PTHR23132:SF23">
    <property type="entry name" value="D-ALANINE--D-ALANINE LIGASE B"/>
    <property type="match status" value="1"/>
</dbReference>
<keyword evidence="6" id="KW-0547">Nucleotide-binding</keyword>
<dbReference type="PROSITE" id="PS00843">
    <property type="entry name" value="DALA_DALA_LIGASE_1"/>
    <property type="match status" value="1"/>
</dbReference>
<dbReference type="SUPFAM" id="SSF56059">
    <property type="entry name" value="Glutathione synthetase ATP-binding domain-like"/>
    <property type="match status" value="1"/>
</dbReference>
<accession>A0A381PS28</accession>
<dbReference type="PROSITE" id="PS50975">
    <property type="entry name" value="ATP_GRASP"/>
    <property type="match status" value="1"/>
</dbReference>
<evidence type="ECO:0000256" key="4">
    <source>
        <dbReference type="ARBA" id="ARBA00022598"/>
    </source>
</evidence>
<dbReference type="PIRSF" id="PIRSF039102">
    <property type="entry name" value="Ddl/VanB"/>
    <property type="match status" value="1"/>
</dbReference>
<dbReference type="Gene3D" id="3.30.470.20">
    <property type="entry name" value="ATP-grasp fold, B domain"/>
    <property type="match status" value="1"/>
</dbReference>
<proteinExistence type="inferred from homology"/>
<evidence type="ECO:0000259" key="13">
    <source>
        <dbReference type="PROSITE" id="PS50975"/>
    </source>
</evidence>
<name>A0A381PS28_9ZZZZ</name>
<keyword evidence="9" id="KW-0133">Cell shape</keyword>
<organism evidence="14">
    <name type="scientific">marine metagenome</name>
    <dbReference type="NCBI Taxonomy" id="408172"/>
    <lineage>
        <taxon>unclassified sequences</taxon>
        <taxon>metagenomes</taxon>
        <taxon>ecological metagenomes</taxon>
    </lineage>
</organism>
<evidence type="ECO:0000256" key="7">
    <source>
        <dbReference type="ARBA" id="ARBA00022840"/>
    </source>
</evidence>
<dbReference type="InterPro" id="IPR013815">
    <property type="entry name" value="ATP_grasp_subdomain_1"/>
</dbReference>
<keyword evidence="3" id="KW-0963">Cytoplasm</keyword>
<evidence type="ECO:0000256" key="10">
    <source>
        <dbReference type="ARBA" id="ARBA00022984"/>
    </source>
</evidence>
<comment type="subcellular location">
    <subcellularLocation>
        <location evidence="1">Cytoplasm</location>
    </subcellularLocation>
</comment>
<dbReference type="GO" id="GO:0005737">
    <property type="term" value="C:cytoplasm"/>
    <property type="evidence" value="ECO:0007669"/>
    <property type="project" value="UniProtKB-SubCell"/>
</dbReference>
<dbReference type="NCBIfam" id="NF002378">
    <property type="entry name" value="PRK01372.1"/>
    <property type="match status" value="1"/>
</dbReference>
<dbReference type="SUPFAM" id="SSF52440">
    <property type="entry name" value="PreATP-grasp domain"/>
    <property type="match status" value="1"/>
</dbReference>